<name>A0A1I7TH31_9PELO</name>
<accession>A0A1I7TH31</accession>
<proteinExistence type="predicted"/>
<evidence type="ECO:0000313" key="1">
    <source>
        <dbReference type="Proteomes" id="UP000095282"/>
    </source>
</evidence>
<organism evidence="1 2">
    <name type="scientific">Caenorhabditis tropicalis</name>
    <dbReference type="NCBI Taxonomy" id="1561998"/>
    <lineage>
        <taxon>Eukaryota</taxon>
        <taxon>Metazoa</taxon>
        <taxon>Ecdysozoa</taxon>
        <taxon>Nematoda</taxon>
        <taxon>Chromadorea</taxon>
        <taxon>Rhabditida</taxon>
        <taxon>Rhabditina</taxon>
        <taxon>Rhabditomorpha</taxon>
        <taxon>Rhabditoidea</taxon>
        <taxon>Rhabditidae</taxon>
        <taxon>Peloderinae</taxon>
        <taxon>Caenorhabditis</taxon>
    </lineage>
</organism>
<reference evidence="2" key="1">
    <citation type="submission" date="2016-11" db="UniProtKB">
        <authorList>
            <consortium name="WormBaseParasite"/>
        </authorList>
    </citation>
    <scope>IDENTIFICATION</scope>
</reference>
<keyword evidence="1" id="KW-1185">Reference proteome</keyword>
<protein>
    <submittedName>
        <fullName evidence="2">NR LBD domain-containing protein</fullName>
    </submittedName>
</protein>
<sequence length="68" mass="7946">MNSQPDFFTMIGMMTEKLSKRSTKSKSYSLPDEFLLDARKMALRIDRYIIITITETIKNEHETIIDST</sequence>
<evidence type="ECO:0000313" key="2">
    <source>
        <dbReference type="WBParaSite" id="Csp11.Scaffold612.g5864.t1"/>
    </source>
</evidence>
<dbReference type="WBParaSite" id="Csp11.Scaffold612.g5864.t1">
    <property type="protein sequence ID" value="Csp11.Scaffold612.g5864.t1"/>
    <property type="gene ID" value="Csp11.Scaffold612.g5864"/>
</dbReference>
<dbReference type="AlphaFoldDB" id="A0A1I7TH31"/>
<dbReference type="Proteomes" id="UP000095282">
    <property type="component" value="Unplaced"/>
</dbReference>